<dbReference type="GO" id="GO:0010506">
    <property type="term" value="P:regulation of autophagy"/>
    <property type="evidence" value="ECO:0007669"/>
    <property type="project" value="InterPro"/>
</dbReference>
<reference evidence="8" key="1">
    <citation type="submission" date="2021-01" db="EMBL/GenBank/DDBJ databases">
        <authorList>
            <consortium name="Genoscope - CEA"/>
            <person name="William W."/>
        </authorList>
    </citation>
    <scope>NUCLEOTIDE SEQUENCE</scope>
</reference>
<dbReference type="GO" id="GO:0005829">
    <property type="term" value="C:cytosol"/>
    <property type="evidence" value="ECO:0007669"/>
    <property type="project" value="TreeGrafter"/>
</dbReference>
<dbReference type="Pfam" id="PF00069">
    <property type="entry name" value="Pkinase"/>
    <property type="match status" value="1"/>
</dbReference>
<dbReference type="OrthoDB" id="5337378at2759"/>
<dbReference type="GO" id="GO:0000045">
    <property type="term" value="P:autophagosome assembly"/>
    <property type="evidence" value="ECO:0007669"/>
    <property type="project" value="TreeGrafter"/>
</dbReference>
<accession>A0A8S1XLY4</accession>
<dbReference type="PANTHER" id="PTHR24348:SF22">
    <property type="entry name" value="NON-SPECIFIC SERINE_THREONINE PROTEIN KINASE"/>
    <property type="match status" value="1"/>
</dbReference>
<keyword evidence="4 5" id="KW-0067">ATP-binding</keyword>
<proteinExistence type="predicted"/>
<dbReference type="PROSITE" id="PS50011">
    <property type="entry name" value="PROTEIN_KINASE_DOM"/>
    <property type="match status" value="1"/>
</dbReference>
<dbReference type="GO" id="GO:0005524">
    <property type="term" value="F:ATP binding"/>
    <property type="evidence" value="ECO:0007669"/>
    <property type="project" value="UniProtKB-UniRule"/>
</dbReference>
<dbReference type="AlphaFoldDB" id="A0A8S1XLY4"/>
<keyword evidence="6" id="KW-0175">Coiled coil</keyword>
<keyword evidence="2 5" id="KW-0547">Nucleotide-binding</keyword>
<dbReference type="PROSITE" id="PS00107">
    <property type="entry name" value="PROTEIN_KINASE_ATP"/>
    <property type="match status" value="1"/>
</dbReference>
<evidence type="ECO:0000256" key="1">
    <source>
        <dbReference type="ARBA" id="ARBA00022679"/>
    </source>
</evidence>
<dbReference type="GO" id="GO:0000407">
    <property type="term" value="C:phagophore assembly site"/>
    <property type="evidence" value="ECO:0007669"/>
    <property type="project" value="TreeGrafter"/>
</dbReference>
<protein>
    <recommendedName>
        <fullName evidence="7">Protein kinase domain-containing protein</fullName>
    </recommendedName>
</protein>
<feature type="domain" description="Protein kinase" evidence="7">
    <location>
        <begin position="11"/>
        <end position="289"/>
    </location>
</feature>
<evidence type="ECO:0000256" key="2">
    <source>
        <dbReference type="ARBA" id="ARBA00022741"/>
    </source>
</evidence>
<dbReference type="OMA" id="IENKFVH"/>
<evidence type="ECO:0000313" key="9">
    <source>
        <dbReference type="Proteomes" id="UP000683925"/>
    </source>
</evidence>
<dbReference type="PROSITE" id="PS00108">
    <property type="entry name" value="PROTEIN_KINASE_ST"/>
    <property type="match status" value="1"/>
</dbReference>
<keyword evidence="3" id="KW-0418">Kinase</keyword>
<dbReference type="GO" id="GO:0005776">
    <property type="term" value="C:autophagosome"/>
    <property type="evidence" value="ECO:0007669"/>
    <property type="project" value="TreeGrafter"/>
</dbReference>
<evidence type="ECO:0000256" key="6">
    <source>
        <dbReference type="SAM" id="Coils"/>
    </source>
</evidence>
<dbReference type="PANTHER" id="PTHR24348">
    <property type="entry name" value="SERINE/THREONINE-PROTEIN KINASE UNC-51-RELATED"/>
    <property type="match status" value="1"/>
</dbReference>
<gene>
    <name evidence="8" type="ORF">POCTA_138.1.T1270118</name>
</gene>
<feature type="binding site" evidence="5">
    <location>
        <position position="45"/>
    </location>
    <ligand>
        <name>ATP</name>
        <dbReference type="ChEBI" id="CHEBI:30616"/>
    </ligand>
</feature>
<name>A0A8S1XLY4_PAROT</name>
<comment type="caution">
    <text evidence="8">The sequence shown here is derived from an EMBL/GenBank/DDBJ whole genome shotgun (WGS) entry which is preliminary data.</text>
</comment>
<dbReference type="EMBL" id="CAJJDP010000127">
    <property type="protein sequence ID" value="CAD8202520.1"/>
    <property type="molecule type" value="Genomic_DNA"/>
</dbReference>
<dbReference type="GO" id="GO:0004674">
    <property type="term" value="F:protein serine/threonine kinase activity"/>
    <property type="evidence" value="ECO:0007669"/>
    <property type="project" value="InterPro"/>
</dbReference>
<organism evidence="8 9">
    <name type="scientific">Paramecium octaurelia</name>
    <dbReference type="NCBI Taxonomy" id="43137"/>
    <lineage>
        <taxon>Eukaryota</taxon>
        <taxon>Sar</taxon>
        <taxon>Alveolata</taxon>
        <taxon>Ciliophora</taxon>
        <taxon>Intramacronucleata</taxon>
        <taxon>Oligohymenophorea</taxon>
        <taxon>Peniculida</taxon>
        <taxon>Parameciidae</taxon>
        <taxon>Paramecium</taxon>
    </lineage>
</organism>
<feature type="coiled-coil region" evidence="6">
    <location>
        <begin position="446"/>
        <end position="513"/>
    </location>
</feature>
<dbReference type="Proteomes" id="UP000683925">
    <property type="component" value="Unassembled WGS sequence"/>
</dbReference>
<evidence type="ECO:0000256" key="3">
    <source>
        <dbReference type="ARBA" id="ARBA00022777"/>
    </source>
</evidence>
<dbReference type="SMART" id="SM00220">
    <property type="entry name" value="S_TKc"/>
    <property type="match status" value="1"/>
</dbReference>
<sequence length="533" mass="63485">MITEERGNYIVRLDVILGEGSFGKAFTCFKKDDPSEEYCMKIIKKQSLNESDEDFKKKQLLAEMKVIKELKNTDSENLVKLIELIDLPQELCIVMELCDYDLYKEQRQLEANKKWFSRIEQMDIIRQILKGAKVLIENKFVHRDIKPQNILVKIINKGKINQRKIYKLADFGFTRVLDDIYKKADLTRVGTFVYCAPEIIRNHKFSAKCDIFSYGVVFHQIVYNGEFPDKYSNQYQMQEFLNKIEKQPYQCKQLQGEYSNMLKDLIEKMLLFNQDNRISFESLLDHEIVKMNLPMIKDSLFLTMDRKFDKEELEKQQVDNKQSKFDKIQLLIDIFYRKSLLCQSVITYMRENSLGLNIELSIVELLIQVIGLEEIRFAFAMLNLIVSDLESYIKNQHDIPRLMNILKKYLEDAKNNQVRQKLHEEVRTQFHRQLRKNQEDFNSLMIKKKSANINQLNSIMQFLEKSQYQKVSITQCCQLLEEFLSNNKVSQQVSKFEQKIQQYIEKIKKIETKFEICNYFFINPNDIFDIKTY</sequence>
<keyword evidence="9" id="KW-1185">Reference proteome</keyword>
<evidence type="ECO:0000256" key="5">
    <source>
        <dbReference type="PROSITE-ProRule" id="PRU10141"/>
    </source>
</evidence>
<evidence type="ECO:0000256" key="4">
    <source>
        <dbReference type="ARBA" id="ARBA00022840"/>
    </source>
</evidence>
<dbReference type="InterPro" id="IPR017441">
    <property type="entry name" value="Protein_kinase_ATP_BS"/>
</dbReference>
<evidence type="ECO:0000259" key="7">
    <source>
        <dbReference type="PROSITE" id="PS50011"/>
    </source>
</evidence>
<dbReference type="InterPro" id="IPR045269">
    <property type="entry name" value="Atg1-like"/>
</dbReference>
<dbReference type="InterPro" id="IPR000719">
    <property type="entry name" value="Prot_kinase_dom"/>
</dbReference>
<dbReference type="GO" id="GO:0016020">
    <property type="term" value="C:membrane"/>
    <property type="evidence" value="ECO:0007669"/>
    <property type="project" value="TreeGrafter"/>
</dbReference>
<dbReference type="InterPro" id="IPR008271">
    <property type="entry name" value="Ser/Thr_kinase_AS"/>
</dbReference>
<evidence type="ECO:0000313" key="8">
    <source>
        <dbReference type="EMBL" id="CAD8202520.1"/>
    </source>
</evidence>
<keyword evidence="1" id="KW-0808">Transferase</keyword>